<protein>
    <submittedName>
        <fullName evidence="1">Uncharacterized protein</fullName>
    </submittedName>
</protein>
<evidence type="ECO:0000313" key="2">
    <source>
        <dbReference type="Proteomes" id="UP001501147"/>
    </source>
</evidence>
<proteinExistence type="predicted"/>
<organism evidence="1 2">
    <name type="scientific">Streptomyces sanyensis</name>
    <dbReference type="NCBI Taxonomy" id="568869"/>
    <lineage>
        <taxon>Bacteria</taxon>
        <taxon>Bacillati</taxon>
        <taxon>Actinomycetota</taxon>
        <taxon>Actinomycetes</taxon>
        <taxon>Kitasatosporales</taxon>
        <taxon>Streptomycetaceae</taxon>
        <taxon>Streptomyces</taxon>
    </lineage>
</organism>
<dbReference type="RefSeq" id="WP_256524592.1">
    <property type="nucleotide sequence ID" value="NZ_BAABJV010000004.1"/>
</dbReference>
<sequence length="56" mass="6119">METARAQVVGHTVRVALCVDGPDEIEAIGRALDVCQRLLAGTPELHRHLISDCRLL</sequence>
<name>A0ABP9A5N2_9ACTN</name>
<evidence type="ECO:0000313" key="1">
    <source>
        <dbReference type="EMBL" id="GAA4774668.1"/>
    </source>
</evidence>
<reference evidence="2" key="1">
    <citation type="journal article" date="2019" name="Int. J. Syst. Evol. Microbiol.">
        <title>The Global Catalogue of Microorganisms (GCM) 10K type strain sequencing project: providing services to taxonomists for standard genome sequencing and annotation.</title>
        <authorList>
            <consortium name="The Broad Institute Genomics Platform"/>
            <consortium name="The Broad Institute Genome Sequencing Center for Infectious Disease"/>
            <person name="Wu L."/>
            <person name="Ma J."/>
        </authorList>
    </citation>
    <scope>NUCLEOTIDE SEQUENCE [LARGE SCALE GENOMIC DNA]</scope>
    <source>
        <strain evidence="2">JCM 18324</strain>
    </source>
</reference>
<gene>
    <name evidence="1" type="ORF">GCM10023329_23790</name>
</gene>
<dbReference type="EMBL" id="BAABJV010000004">
    <property type="protein sequence ID" value="GAA4774668.1"/>
    <property type="molecule type" value="Genomic_DNA"/>
</dbReference>
<comment type="caution">
    <text evidence="1">The sequence shown here is derived from an EMBL/GenBank/DDBJ whole genome shotgun (WGS) entry which is preliminary data.</text>
</comment>
<dbReference type="Proteomes" id="UP001501147">
    <property type="component" value="Unassembled WGS sequence"/>
</dbReference>
<keyword evidence="2" id="KW-1185">Reference proteome</keyword>
<accession>A0ABP9A5N2</accession>